<dbReference type="Proteomes" id="UP000523795">
    <property type="component" value="Unassembled WGS sequence"/>
</dbReference>
<feature type="non-terminal residue" evidence="2">
    <location>
        <position position="1"/>
    </location>
</feature>
<evidence type="ECO:0000313" key="3">
    <source>
        <dbReference type="Proteomes" id="UP000523795"/>
    </source>
</evidence>
<evidence type="ECO:0000313" key="2">
    <source>
        <dbReference type="EMBL" id="NKX50026.1"/>
    </source>
</evidence>
<name>A0ABX1JLK1_9MICC</name>
<feature type="non-terminal residue" evidence="2">
    <location>
        <position position="63"/>
    </location>
</feature>
<keyword evidence="3" id="KW-1185">Reference proteome</keyword>
<comment type="caution">
    <text evidence="2">The sequence shown here is derived from an EMBL/GenBank/DDBJ whole genome shotgun (WGS) entry which is preliminary data.</text>
</comment>
<dbReference type="Gene3D" id="1.20.120.1810">
    <property type="match status" value="1"/>
</dbReference>
<dbReference type="InterPro" id="IPR007627">
    <property type="entry name" value="RNA_pol_sigma70_r2"/>
</dbReference>
<gene>
    <name evidence="2" type="ORF">HER39_05445</name>
</gene>
<organism evidence="2 3">
    <name type="scientific">Arthrobacter deserti</name>
    <dbReference type="NCBI Taxonomy" id="1742687"/>
    <lineage>
        <taxon>Bacteria</taxon>
        <taxon>Bacillati</taxon>
        <taxon>Actinomycetota</taxon>
        <taxon>Actinomycetes</taxon>
        <taxon>Micrococcales</taxon>
        <taxon>Micrococcaceae</taxon>
        <taxon>Arthrobacter</taxon>
    </lineage>
</organism>
<feature type="domain" description="RNA polymerase sigma-70 region 2" evidence="1">
    <location>
        <begin position="18"/>
        <end position="62"/>
    </location>
</feature>
<evidence type="ECO:0000259" key="1">
    <source>
        <dbReference type="Pfam" id="PF04542"/>
    </source>
</evidence>
<dbReference type="SUPFAM" id="SSF88946">
    <property type="entry name" value="Sigma2 domain of RNA polymerase sigma factors"/>
    <property type="match status" value="1"/>
</dbReference>
<reference evidence="2 3" key="1">
    <citation type="submission" date="2020-04" db="EMBL/GenBank/DDBJ databases">
        <authorList>
            <person name="Liu S."/>
        </authorList>
    </citation>
    <scope>NUCLEOTIDE SEQUENCE [LARGE SCALE GENOMIC DNA]</scope>
    <source>
        <strain evidence="2 3">CGMCC 1.15091</strain>
    </source>
</reference>
<proteinExistence type="predicted"/>
<dbReference type="Pfam" id="PF04542">
    <property type="entry name" value="Sigma70_r2"/>
    <property type="match status" value="1"/>
</dbReference>
<dbReference type="InterPro" id="IPR013325">
    <property type="entry name" value="RNA_pol_sigma_r2"/>
</dbReference>
<dbReference type="EMBL" id="JAAZSR010000056">
    <property type="protein sequence ID" value="NKX50026.1"/>
    <property type="molecule type" value="Genomic_DNA"/>
</dbReference>
<accession>A0ABX1JLK1</accession>
<protein>
    <submittedName>
        <fullName evidence="2">RNA polymerase subunit sigma-28</fullName>
    </submittedName>
</protein>
<sequence>ARPSCGGALRKVLEEELLHEHLDIAETAARRYEGPGRDLDDLRQVARLGLLKAVRSFDPERGS</sequence>